<organism evidence="3 4">
    <name type="scientific">Penicillium canariense</name>
    <dbReference type="NCBI Taxonomy" id="189055"/>
    <lineage>
        <taxon>Eukaryota</taxon>
        <taxon>Fungi</taxon>
        <taxon>Dikarya</taxon>
        <taxon>Ascomycota</taxon>
        <taxon>Pezizomycotina</taxon>
        <taxon>Eurotiomycetes</taxon>
        <taxon>Eurotiomycetidae</taxon>
        <taxon>Eurotiales</taxon>
        <taxon>Aspergillaceae</taxon>
        <taxon>Penicillium</taxon>
    </lineage>
</organism>
<dbReference type="EMBL" id="JAPQKN010000001">
    <property type="protein sequence ID" value="KAJ5175196.1"/>
    <property type="molecule type" value="Genomic_DNA"/>
</dbReference>
<proteinExistence type="predicted"/>
<feature type="compositionally biased region" description="Acidic residues" evidence="2">
    <location>
        <begin position="442"/>
        <end position="451"/>
    </location>
</feature>
<evidence type="ECO:0000256" key="1">
    <source>
        <dbReference type="SAM" id="Coils"/>
    </source>
</evidence>
<reference evidence="3" key="2">
    <citation type="journal article" date="2023" name="IMA Fungus">
        <title>Comparative genomic study of the Penicillium genus elucidates a diverse pangenome and 15 lateral gene transfer events.</title>
        <authorList>
            <person name="Petersen C."/>
            <person name="Sorensen T."/>
            <person name="Nielsen M.R."/>
            <person name="Sondergaard T.E."/>
            <person name="Sorensen J.L."/>
            <person name="Fitzpatrick D.A."/>
            <person name="Frisvad J.C."/>
            <person name="Nielsen K.L."/>
        </authorList>
    </citation>
    <scope>NUCLEOTIDE SEQUENCE</scope>
    <source>
        <strain evidence="3">IBT 26290</strain>
    </source>
</reference>
<comment type="caution">
    <text evidence="3">The sequence shown here is derived from an EMBL/GenBank/DDBJ whole genome shotgun (WGS) entry which is preliminary data.</text>
</comment>
<name>A0A9W9IJ26_9EURO</name>
<keyword evidence="4" id="KW-1185">Reference proteome</keyword>
<feature type="region of interest" description="Disordered" evidence="2">
    <location>
        <begin position="59"/>
        <end position="91"/>
    </location>
</feature>
<accession>A0A9W9IJ26</accession>
<gene>
    <name evidence="3" type="ORF">N7482_001073</name>
</gene>
<protein>
    <recommendedName>
        <fullName evidence="5">Autophagy-related protein Atg28</fullName>
    </recommendedName>
</protein>
<feature type="coiled-coil region" evidence="1">
    <location>
        <begin position="155"/>
        <end position="196"/>
    </location>
</feature>
<feature type="compositionally biased region" description="Basic and acidic residues" evidence="2">
    <location>
        <begin position="426"/>
        <end position="441"/>
    </location>
</feature>
<feature type="compositionally biased region" description="Polar residues" evidence="2">
    <location>
        <begin position="66"/>
        <end position="86"/>
    </location>
</feature>
<evidence type="ECO:0008006" key="5">
    <source>
        <dbReference type="Google" id="ProtNLM"/>
    </source>
</evidence>
<dbReference type="OrthoDB" id="5342758at2759"/>
<sequence length="451" mass="50616">MSTLLPFRDKRLPPVPAAGSMYHQHPLLHVERQTEHIQRNLQTLIDAQSEGLLAGLARSQPEDTSDGSFTPTSSAAGQARSPSTIPARQPPVKKIGLRAARQGIFQSIYDLLKLREEERDILSSQTDERDNALHEIQGFSSRKDGLEEAISSIHNDREKQLATRLQEEARGLETDIRELETKLYEMKAKHRNLISEISHLENSVDAKLSSYNESLSLLQSDIQHYLRDPPVPPLSRRTGESTFYSLNPKRRTLDMMEEHWKSEREYLHQRQHEVDAEILALEEGGGVWKQAMADVSGFEKRLRANMRHFIQIQSSATESNTEQFSGTMEEVAANVSEDLDKTTQRLQTHLELAETKDWKLLVCCIAAELEALREARGMLLPAFGLPVPNSAPASQSSSPENPASENPGDVHEDSLDNDDPEPPADILKDEHAPHADSASRSDDDEPDPAWL</sequence>
<feature type="region of interest" description="Disordered" evidence="2">
    <location>
        <begin position="389"/>
        <end position="451"/>
    </location>
</feature>
<evidence type="ECO:0000256" key="2">
    <source>
        <dbReference type="SAM" id="MobiDB-lite"/>
    </source>
</evidence>
<reference evidence="3" key="1">
    <citation type="submission" date="2022-11" db="EMBL/GenBank/DDBJ databases">
        <authorList>
            <person name="Petersen C."/>
        </authorList>
    </citation>
    <scope>NUCLEOTIDE SEQUENCE</scope>
    <source>
        <strain evidence="3">IBT 26290</strain>
    </source>
</reference>
<dbReference type="RefSeq" id="XP_056546804.1">
    <property type="nucleotide sequence ID" value="XM_056683198.1"/>
</dbReference>
<dbReference type="GeneID" id="81422374"/>
<feature type="compositionally biased region" description="Low complexity" evidence="2">
    <location>
        <begin position="389"/>
        <end position="407"/>
    </location>
</feature>
<evidence type="ECO:0000313" key="4">
    <source>
        <dbReference type="Proteomes" id="UP001149163"/>
    </source>
</evidence>
<dbReference type="Proteomes" id="UP001149163">
    <property type="component" value="Unassembled WGS sequence"/>
</dbReference>
<dbReference type="AlphaFoldDB" id="A0A9W9IJ26"/>
<evidence type="ECO:0000313" key="3">
    <source>
        <dbReference type="EMBL" id="KAJ5175196.1"/>
    </source>
</evidence>
<keyword evidence="1" id="KW-0175">Coiled coil</keyword>